<feature type="non-terminal residue" evidence="2">
    <location>
        <position position="524"/>
    </location>
</feature>
<feature type="non-terminal residue" evidence="2">
    <location>
        <position position="1"/>
    </location>
</feature>
<keyword evidence="2" id="KW-0489">Methyltransferase</keyword>
<dbReference type="AlphaFoldDB" id="A0A1C7LW49"/>
<feature type="domain" description="Methyltransferase" evidence="1">
    <location>
        <begin position="327"/>
        <end position="434"/>
    </location>
</feature>
<dbReference type="InterPro" id="IPR025714">
    <property type="entry name" value="Methyltranfer_dom"/>
</dbReference>
<dbReference type="GO" id="GO:0008168">
    <property type="term" value="F:methyltransferase activity"/>
    <property type="evidence" value="ECO:0007669"/>
    <property type="project" value="UniProtKB-KW"/>
</dbReference>
<dbReference type="PANTHER" id="PTHR43591:SF24">
    <property type="entry name" value="2-METHOXY-6-POLYPRENYL-1,4-BENZOQUINOL METHYLASE, MITOCHONDRIAL"/>
    <property type="match status" value="1"/>
</dbReference>
<accession>A0A1C7LW49</accession>
<proteinExistence type="predicted"/>
<keyword evidence="2" id="KW-0808">Transferase</keyword>
<keyword evidence="3" id="KW-1185">Reference proteome</keyword>
<gene>
    <name evidence="2" type="ORF">A0H81_11270</name>
</gene>
<dbReference type="GO" id="GO:0032259">
    <property type="term" value="P:methylation"/>
    <property type="evidence" value="ECO:0007669"/>
    <property type="project" value="UniProtKB-KW"/>
</dbReference>
<evidence type="ECO:0000259" key="1">
    <source>
        <dbReference type="Pfam" id="PF13847"/>
    </source>
</evidence>
<dbReference type="EMBL" id="LUGG01000019">
    <property type="protein sequence ID" value="OBZ68961.1"/>
    <property type="molecule type" value="Genomic_DNA"/>
</dbReference>
<evidence type="ECO:0000313" key="2">
    <source>
        <dbReference type="EMBL" id="OBZ68961.1"/>
    </source>
</evidence>
<dbReference type="STRING" id="5627.A0A1C7LW49"/>
<organism evidence="2 3">
    <name type="scientific">Grifola frondosa</name>
    <name type="common">Maitake</name>
    <name type="synonym">Polyporus frondosus</name>
    <dbReference type="NCBI Taxonomy" id="5627"/>
    <lineage>
        <taxon>Eukaryota</taxon>
        <taxon>Fungi</taxon>
        <taxon>Dikarya</taxon>
        <taxon>Basidiomycota</taxon>
        <taxon>Agaricomycotina</taxon>
        <taxon>Agaricomycetes</taxon>
        <taxon>Polyporales</taxon>
        <taxon>Grifolaceae</taxon>
        <taxon>Grifola</taxon>
    </lineage>
</organism>
<comment type="caution">
    <text evidence="2">The sequence shown here is derived from an EMBL/GenBank/DDBJ whole genome shotgun (WGS) entry which is preliminary data.</text>
</comment>
<name>A0A1C7LW49_GRIFR</name>
<feature type="domain" description="Methyltransferase" evidence="1">
    <location>
        <begin position="24"/>
        <end position="146"/>
    </location>
</feature>
<sequence>QLCCISPPPPEAKHAHPRCWLWPGTITVDLATLVPEGQVTGLENVADVLEKARATAAERSVKNVQFVVGDALKLDFPDGTFDVVHSHQVLQHVGEPVQVLREMRRVTKPGGLVAARNADVSAMAWYPEVEGMEEWRELYGRVARGNGGEPDAGRRLHVWAKQAGFDKENITVSTANMVEFAMADRLLTSNFATTAIDRGHATQEDLQRVSKAWRDWGAQEDGWFCVLNGYEVTSELVDLGKASGDLQPYFIWLLKALRLQIRGASYDAANGPRIKTMVRYQSSHLVLDMTTEQKDAKYTHGHHASVVRSHAWRTAENSAGYLIPHLKPTMHILDIGCGPGTITLDLAALVPEGHVTGLEYVPEVLEQARANATERGVHNVEFVTGNALQLAFPDASFDVVHAHQVLMHLGDPVQALREMRRVVKPGGLVAVREGTSPRWRVRRGLWAGITSTAGNWCFSDPEDRAEWSGVWADRVVNSSFGKMAISGGHATQEDLEGWAKAWRQWGTEENGWFACLHGEILCRV</sequence>
<dbReference type="SUPFAM" id="SSF53335">
    <property type="entry name" value="S-adenosyl-L-methionine-dependent methyltransferases"/>
    <property type="match status" value="2"/>
</dbReference>
<dbReference type="Pfam" id="PF13847">
    <property type="entry name" value="Methyltransf_31"/>
    <property type="match status" value="2"/>
</dbReference>
<evidence type="ECO:0000313" key="3">
    <source>
        <dbReference type="Proteomes" id="UP000092993"/>
    </source>
</evidence>
<dbReference type="CDD" id="cd02440">
    <property type="entry name" value="AdoMet_MTases"/>
    <property type="match status" value="2"/>
</dbReference>
<dbReference type="Proteomes" id="UP000092993">
    <property type="component" value="Unassembled WGS sequence"/>
</dbReference>
<dbReference type="PANTHER" id="PTHR43591">
    <property type="entry name" value="METHYLTRANSFERASE"/>
    <property type="match status" value="1"/>
</dbReference>
<dbReference type="InterPro" id="IPR029063">
    <property type="entry name" value="SAM-dependent_MTases_sf"/>
</dbReference>
<dbReference type="OrthoDB" id="10017101at2759"/>
<protein>
    <submittedName>
        <fullName evidence="2">Putative methyltransferase C1B3.06c</fullName>
    </submittedName>
</protein>
<dbReference type="Gene3D" id="3.40.50.150">
    <property type="entry name" value="Vaccinia Virus protein VP39"/>
    <property type="match status" value="2"/>
</dbReference>
<reference evidence="2 3" key="1">
    <citation type="submission" date="2016-03" db="EMBL/GenBank/DDBJ databases">
        <title>Whole genome sequencing of Grifola frondosa 9006-11.</title>
        <authorList>
            <person name="Min B."/>
            <person name="Park H."/>
            <person name="Kim J.-G."/>
            <person name="Cho H."/>
            <person name="Oh Y.-L."/>
            <person name="Kong W.-S."/>
            <person name="Choi I.-G."/>
        </authorList>
    </citation>
    <scope>NUCLEOTIDE SEQUENCE [LARGE SCALE GENOMIC DNA]</scope>
    <source>
        <strain evidence="2 3">9006-11</strain>
    </source>
</reference>